<evidence type="ECO:0000256" key="1">
    <source>
        <dbReference type="ARBA" id="ARBA00006484"/>
    </source>
</evidence>
<evidence type="ECO:0000256" key="2">
    <source>
        <dbReference type="ARBA" id="ARBA00023002"/>
    </source>
</evidence>
<dbReference type="InterPro" id="IPR020904">
    <property type="entry name" value="Sc_DH/Rdtase_CS"/>
</dbReference>
<organism evidence="5 6">
    <name type="scientific">Methylobacterium aquaticum</name>
    <dbReference type="NCBI Taxonomy" id="270351"/>
    <lineage>
        <taxon>Bacteria</taxon>
        <taxon>Pseudomonadati</taxon>
        <taxon>Pseudomonadota</taxon>
        <taxon>Alphaproteobacteria</taxon>
        <taxon>Hyphomicrobiales</taxon>
        <taxon>Methylobacteriaceae</taxon>
        <taxon>Methylobacterium</taxon>
    </lineage>
</organism>
<dbReference type="PATRIC" id="fig|270351.6.peg.6566"/>
<dbReference type="PRINTS" id="PR00080">
    <property type="entry name" value="SDRFAMILY"/>
</dbReference>
<protein>
    <submittedName>
        <fullName evidence="5">Short-chain dehydrogenase</fullName>
    </submittedName>
</protein>
<gene>
    <name evidence="5" type="ORF">VP06_09010</name>
</gene>
<evidence type="ECO:0000256" key="3">
    <source>
        <dbReference type="ARBA" id="ARBA00023027"/>
    </source>
</evidence>
<dbReference type="RefSeq" id="WP_048463443.1">
    <property type="nucleotide sequence ID" value="NZ_JBNTQU010000006.1"/>
</dbReference>
<dbReference type="InterPro" id="IPR051122">
    <property type="entry name" value="SDR_DHRS6-like"/>
</dbReference>
<dbReference type="InterPro" id="IPR057326">
    <property type="entry name" value="KR_dom"/>
</dbReference>
<dbReference type="InterPro" id="IPR036291">
    <property type="entry name" value="NAD(P)-bd_dom_sf"/>
</dbReference>
<dbReference type="CDD" id="cd05233">
    <property type="entry name" value="SDR_c"/>
    <property type="match status" value="1"/>
</dbReference>
<keyword evidence="3" id="KW-0520">NAD</keyword>
<dbReference type="SMART" id="SM00822">
    <property type="entry name" value="PKS_KR"/>
    <property type="match status" value="1"/>
</dbReference>
<dbReference type="PANTHER" id="PTHR43477:SF4">
    <property type="entry name" value="DEHYDROGENASE_REDUCTASE SDR FAMILY MEMBER 6"/>
    <property type="match status" value="1"/>
</dbReference>
<name>A0A0J6VCU0_9HYPH</name>
<sequence>MPEQRDGFADKVALVTGAASGLGRAAAIALDRAGTRVVLFDRDAEGLNETAAFCANATVVAGNVTREADLVGAVDIAGRIGPLTLLATAAGTVGPLTSLEDYDAGDWDDLFAVNVKGTWLSLKAAIPALRRSGGGAIVTFSSAAGLVGSPAMPAYAATKAAIVSLTRSLARIHAPEGIRVNCVCPGSIETPMLEATFAAATSDEARRLREAEFLARHPLGRFGTVREVTEAVLFLLSERASFVTGTALPIDGGRLA</sequence>
<feature type="domain" description="Ketoreductase" evidence="4">
    <location>
        <begin position="11"/>
        <end position="186"/>
    </location>
</feature>
<dbReference type="GO" id="GO:0016491">
    <property type="term" value="F:oxidoreductase activity"/>
    <property type="evidence" value="ECO:0007669"/>
    <property type="project" value="UniProtKB-KW"/>
</dbReference>
<dbReference type="FunFam" id="3.40.50.720:FF:000084">
    <property type="entry name" value="Short-chain dehydrogenase reductase"/>
    <property type="match status" value="1"/>
</dbReference>
<dbReference type="AlphaFoldDB" id="A0A0J6VCU0"/>
<comment type="caution">
    <text evidence="5">The sequence shown here is derived from an EMBL/GenBank/DDBJ whole genome shotgun (WGS) entry which is preliminary data.</text>
</comment>
<evidence type="ECO:0000313" key="6">
    <source>
        <dbReference type="Proteomes" id="UP000035929"/>
    </source>
</evidence>
<evidence type="ECO:0000313" key="5">
    <source>
        <dbReference type="EMBL" id="KMO36881.1"/>
    </source>
</evidence>
<dbReference type="EMBL" id="LABX01000064">
    <property type="protein sequence ID" value="KMO36881.1"/>
    <property type="molecule type" value="Genomic_DNA"/>
</dbReference>
<dbReference type="Gene3D" id="3.40.50.720">
    <property type="entry name" value="NAD(P)-binding Rossmann-like Domain"/>
    <property type="match status" value="1"/>
</dbReference>
<dbReference type="PROSITE" id="PS00061">
    <property type="entry name" value="ADH_SHORT"/>
    <property type="match status" value="1"/>
</dbReference>
<dbReference type="OrthoDB" id="9789398at2"/>
<dbReference type="Pfam" id="PF13561">
    <property type="entry name" value="adh_short_C2"/>
    <property type="match status" value="1"/>
</dbReference>
<dbReference type="Proteomes" id="UP000035929">
    <property type="component" value="Unassembled WGS sequence"/>
</dbReference>
<reference evidence="5 6" key="1">
    <citation type="submission" date="2015-03" db="EMBL/GenBank/DDBJ databases">
        <title>Genome sequencing of Methylobacterium aquaticum DSM16371 type strain.</title>
        <authorList>
            <person name="Chaudhry V."/>
            <person name="Patil P.B."/>
        </authorList>
    </citation>
    <scope>NUCLEOTIDE SEQUENCE [LARGE SCALE GENOMIC DNA]</scope>
    <source>
        <strain evidence="5 6">DSM 16371</strain>
    </source>
</reference>
<proteinExistence type="inferred from homology"/>
<keyword evidence="2" id="KW-0560">Oxidoreductase</keyword>
<dbReference type="SUPFAM" id="SSF51735">
    <property type="entry name" value="NAD(P)-binding Rossmann-fold domains"/>
    <property type="match status" value="1"/>
</dbReference>
<dbReference type="PRINTS" id="PR00081">
    <property type="entry name" value="GDHRDH"/>
</dbReference>
<dbReference type="InterPro" id="IPR002347">
    <property type="entry name" value="SDR_fam"/>
</dbReference>
<dbReference type="PANTHER" id="PTHR43477">
    <property type="entry name" value="DIHYDROANTICAPSIN 7-DEHYDROGENASE"/>
    <property type="match status" value="1"/>
</dbReference>
<evidence type="ECO:0000259" key="4">
    <source>
        <dbReference type="SMART" id="SM00822"/>
    </source>
</evidence>
<accession>A0A0J6VCU0</accession>
<comment type="similarity">
    <text evidence="1">Belongs to the short-chain dehydrogenases/reductases (SDR) family.</text>
</comment>